<keyword evidence="2" id="KW-0732">Signal</keyword>
<evidence type="ECO:0000313" key="3">
    <source>
        <dbReference type="EMBL" id="CAI8008131.1"/>
    </source>
</evidence>
<evidence type="ECO:0000256" key="1">
    <source>
        <dbReference type="SAM" id="MobiDB-lite"/>
    </source>
</evidence>
<dbReference type="EMBL" id="CASHTH010000818">
    <property type="protein sequence ID" value="CAI8008131.1"/>
    <property type="molecule type" value="Genomic_DNA"/>
</dbReference>
<dbReference type="AlphaFoldDB" id="A0AA35RCI2"/>
<evidence type="ECO:0000256" key="2">
    <source>
        <dbReference type="SAM" id="SignalP"/>
    </source>
</evidence>
<feature type="chain" id="PRO_5041422661" evidence="2">
    <location>
        <begin position="26"/>
        <end position="154"/>
    </location>
</feature>
<gene>
    <name evidence="3" type="ORF">GBAR_LOCUS5610</name>
</gene>
<comment type="caution">
    <text evidence="3">The sequence shown here is derived from an EMBL/GenBank/DDBJ whole genome shotgun (WGS) entry which is preliminary data.</text>
</comment>
<feature type="compositionally biased region" description="Low complexity" evidence="1">
    <location>
        <begin position="64"/>
        <end position="101"/>
    </location>
</feature>
<keyword evidence="4" id="KW-1185">Reference proteome</keyword>
<accession>A0AA35RCI2</accession>
<sequence>MREMTRMPLKASLFLVLFCISGSIGNSDLLLPGRYYRGTEDSSGSSGEDITEGSADGTTVVLLPFPTSTSPTMPPSSSVEVQSSSTTTPVASTPTPTQPTRTPLPPATTQPPTSSEPTVPTVTEPSDKPSDTTKPTVATRPMEPTVETGGNRNS</sequence>
<name>A0AA35RCI2_GEOBA</name>
<evidence type="ECO:0000313" key="4">
    <source>
        <dbReference type="Proteomes" id="UP001174909"/>
    </source>
</evidence>
<feature type="region of interest" description="Disordered" evidence="1">
    <location>
        <begin position="39"/>
        <end position="154"/>
    </location>
</feature>
<reference evidence="3" key="1">
    <citation type="submission" date="2023-03" db="EMBL/GenBank/DDBJ databases">
        <authorList>
            <person name="Steffen K."/>
            <person name="Cardenas P."/>
        </authorList>
    </citation>
    <scope>NUCLEOTIDE SEQUENCE</scope>
</reference>
<feature type="compositionally biased region" description="Low complexity" evidence="1">
    <location>
        <begin position="110"/>
        <end position="124"/>
    </location>
</feature>
<feature type="compositionally biased region" description="Low complexity" evidence="1">
    <location>
        <begin position="41"/>
        <end position="54"/>
    </location>
</feature>
<proteinExistence type="predicted"/>
<protein>
    <submittedName>
        <fullName evidence="3">Uncharacterized protein</fullName>
    </submittedName>
</protein>
<dbReference type="Proteomes" id="UP001174909">
    <property type="component" value="Unassembled WGS sequence"/>
</dbReference>
<organism evidence="3 4">
    <name type="scientific">Geodia barretti</name>
    <name type="common">Barrett's horny sponge</name>
    <dbReference type="NCBI Taxonomy" id="519541"/>
    <lineage>
        <taxon>Eukaryota</taxon>
        <taxon>Metazoa</taxon>
        <taxon>Porifera</taxon>
        <taxon>Demospongiae</taxon>
        <taxon>Heteroscleromorpha</taxon>
        <taxon>Tetractinellida</taxon>
        <taxon>Astrophorina</taxon>
        <taxon>Geodiidae</taxon>
        <taxon>Geodia</taxon>
    </lineage>
</organism>
<feature type="signal peptide" evidence="2">
    <location>
        <begin position="1"/>
        <end position="25"/>
    </location>
</feature>
<feature type="non-terminal residue" evidence="3">
    <location>
        <position position="1"/>
    </location>
</feature>